<feature type="transmembrane region" description="Helical" evidence="8">
    <location>
        <begin position="48"/>
        <end position="75"/>
    </location>
</feature>
<accession>A0A5B7X2K0</accession>
<dbReference type="EMBL" id="CP040812">
    <property type="protein sequence ID" value="QCY68932.1"/>
    <property type="molecule type" value="Genomic_DNA"/>
</dbReference>
<dbReference type="Pfam" id="PF02652">
    <property type="entry name" value="Lactate_perm"/>
    <property type="match status" value="1"/>
</dbReference>
<keyword evidence="10" id="KW-1185">Reference proteome</keyword>
<dbReference type="KEGG" id="afla:FHG64_05670"/>
<feature type="transmembrane region" description="Helical" evidence="8">
    <location>
        <begin position="147"/>
        <end position="166"/>
    </location>
</feature>
<evidence type="ECO:0000256" key="6">
    <source>
        <dbReference type="ARBA" id="ARBA00022989"/>
    </source>
</evidence>
<proteinExistence type="inferred from homology"/>
<dbReference type="PANTHER" id="PTHR30003:SF0">
    <property type="entry name" value="GLYCOLATE PERMEASE GLCA-RELATED"/>
    <property type="match status" value="1"/>
</dbReference>
<dbReference type="GO" id="GO:0015129">
    <property type="term" value="F:lactate transmembrane transporter activity"/>
    <property type="evidence" value="ECO:0007669"/>
    <property type="project" value="UniProtKB-UniRule"/>
</dbReference>
<reference evidence="9 10" key="1">
    <citation type="submission" date="2019-06" db="EMBL/GenBank/DDBJ databases">
        <title>Complete genome sequence of Antarcticibacterium flavum KCTC 52984T from an Antarctic marine sediment.</title>
        <authorList>
            <person name="Lee Y.M."/>
            <person name="Shin S.C."/>
        </authorList>
    </citation>
    <scope>NUCLEOTIDE SEQUENCE [LARGE SCALE GENOMIC DNA]</scope>
    <source>
        <strain evidence="9 10">KCTC 52984</strain>
    </source>
</reference>
<feature type="transmembrane region" description="Helical" evidence="8">
    <location>
        <begin position="96"/>
        <end position="116"/>
    </location>
</feature>
<evidence type="ECO:0000256" key="2">
    <source>
        <dbReference type="ARBA" id="ARBA00010100"/>
    </source>
</evidence>
<evidence type="ECO:0000313" key="9">
    <source>
        <dbReference type="EMBL" id="QCY68932.1"/>
    </source>
</evidence>
<dbReference type="AlphaFoldDB" id="A0A5B7X2K0"/>
<dbReference type="GO" id="GO:0015295">
    <property type="term" value="F:solute:proton symporter activity"/>
    <property type="evidence" value="ECO:0007669"/>
    <property type="project" value="TreeGrafter"/>
</dbReference>
<feature type="transmembrane region" description="Helical" evidence="8">
    <location>
        <begin position="172"/>
        <end position="199"/>
    </location>
</feature>
<comment type="similarity">
    <text evidence="2 8">Belongs to the lactate permease family.</text>
</comment>
<evidence type="ECO:0000256" key="7">
    <source>
        <dbReference type="ARBA" id="ARBA00023136"/>
    </source>
</evidence>
<evidence type="ECO:0000256" key="3">
    <source>
        <dbReference type="ARBA" id="ARBA00022448"/>
    </source>
</evidence>
<feature type="transmembrane region" description="Helical" evidence="8">
    <location>
        <begin position="262"/>
        <end position="278"/>
    </location>
</feature>
<gene>
    <name evidence="9" type="ORF">FHG64_05670</name>
</gene>
<comment type="function">
    <text evidence="8">Uptake of L-lactate across the membrane. Can also transport D-lactate and glycolate.</text>
</comment>
<keyword evidence="3 8" id="KW-0813">Transport</keyword>
<keyword evidence="5 8" id="KW-0812">Transmembrane</keyword>
<evidence type="ECO:0000256" key="8">
    <source>
        <dbReference type="RuleBase" id="RU365092"/>
    </source>
</evidence>
<evidence type="ECO:0000256" key="1">
    <source>
        <dbReference type="ARBA" id="ARBA00004651"/>
    </source>
</evidence>
<sequence>MLPTLSFLPIVLLIALCLLRNVKEGVFITFGVTSLLFFYWGTGFSEFAGSLVVSAFTTLNILMIVFGAAFLFNIIESNGLISKISTSVAQLHPSNEIRFFLLAIGLTAFFEGVAGFGTPGAIVPLLLIALGYNAVLAVAVVLLFNGLFAIFGAVGTPLTIGMQVPLQLGDKLIFEIGIISTLASVFVVFLWQFYVFRIFKTYGNILEKKKLIILLYILFIIPFCLLAFVIPELATVLAALCMLMLSVLLLKKKETRINFRPWLPYLLLALLLLLPASLCR</sequence>
<comment type="subcellular location">
    <subcellularLocation>
        <location evidence="1 8">Cell membrane</location>
        <topology evidence="1 8">Multi-pass membrane protein</topology>
    </subcellularLocation>
</comment>
<dbReference type="InterPro" id="IPR003804">
    <property type="entry name" value="Lactate_perm"/>
</dbReference>
<feature type="transmembrane region" description="Helical" evidence="8">
    <location>
        <begin position="122"/>
        <end position="142"/>
    </location>
</feature>
<feature type="transmembrane region" description="Helical" evidence="8">
    <location>
        <begin position="234"/>
        <end position="250"/>
    </location>
</feature>
<evidence type="ECO:0000313" key="10">
    <source>
        <dbReference type="Proteomes" id="UP000309016"/>
    </source>
</evidence>
<evidence type="ECO:0000256" key="4">
    <source>
        <dbReference type="ARBA" id="ARBA00022475"/>
    </source>
</evidence>
<organism evidence="9 10">
    <name type="scientific">Antarcticibacterium flavum</name>
    <dbReference type="NCBI Taxonomy" id="2058175"/>
    <lineage>
        <taxon>Bacteria</taxon>
        <taxon>Pseudomonadati</taxon>
        <taxon>Bacteroidota</taxon>
        <taxon>Flavobacteriia</taxon>
        <taxon>Flavobacteriales</taxon>
        <taxon>Flavobacteriaceae</taxon>
        <taxon>Antarcticibacterium</taxon>
    </lineage>
</organism>
<dbReference type="RefSeq" id="WP_139065516.1">
    <property type="nucleotide sequence ID" value="NZ_CP040812.1"/>
</dbReference>
<protein>
    <recommendedName>
        <fullName evidence="8">L-lactate permease</fullName>
    </recommendedName>
</protein>
<keyword evidence="7 8" id="KW-0472">Membrane</keyword>
<comment type="caution">
    <text evidence="8">Lacks conserved residue(s) required for the propagation of feature annotation.</text>
</comment>
<feature type="transmembrane region" description="Helical" evidence="8">
    <location>
        <begin position="211"/>
        <end position="228"/>
    </location>
</feature>
<name>A0A5B7X2K0_9FLAO</name>
<evidence type="ECO:0000256" key="5">
    <source>
        <dbReference type="ARBA" id="ARBA00022692"/>
    </source>
</evidence>
<keyword evidence="4 8" id="KW-1003">Cell membrane</keyword>
<dbReference type="OrthoDB" id="9761056at2"/>
<dbReference type="Proteomes" id="UP000309016">
    <property type="component" value="Chromosome"/>
</dbReference>
<dbReference type="GO" id="GO:0005886">
    <property type="term" value="C:plasma membrane"/>
    <property type="evidence" value="ECO:0007669"/>
    <property type="project" value="UniProtKB-SubCell"/>
</dbReference>
<dbReference type="PANTHER" id="PTHR30003">
    <property type="entry name" value="L-LACTATE PERMEASE"/>
    <property type="match status" value="1"/>
</dbReference>
<keyword evidence="6 8" id="KW-1133">Transmembrane helix</keyword>